<accession>A0A1X1YDX6</accession>
<reference evidence="2 3" key="1">
    <citation type="submission" date="2016-01" db="EMBL/GenBank/DDBJ databases">
        <title>The new phylogeny of the genus Mycobacterium.</title>
        <authorList>
            <person name="Tarcisio F."/>
            <person name="Conor M."/>
            <person name="Antonella G."/>
            <person name="Elisabetta G."/>
            <person name="Giulia F.S."/>
            <person name="Sara T."/>
            <person name="Anna F."/>
            <person name="Clotilde B."/>
            <person name="Roberto B."/>
            <person name="Veronica D.S."/>
            <person name="Fabio R."/>
            <person name="Monica P."/>
            <person name="Olivier J."/>
            <person name="Enrico T."/>
            <person name="Nicola S."/>
        </authorList>
    </citation>
    <scope>NUCLEOTIDE SEQUENCE [LARGE SCALE GENOMIC DNA]</scope>
    <source>
        <strain evidence="2 3">DSM 45394</strain>
    </source>
</reference>
<proteinExistence type="predicted"/>
<evidence type="ECO:0000313" key="3">
    <source>
        <dbReference type="Proteomes" id="UP000193866"/>
    </source>
</evidence>
<sequence length="252" mass="25534">MVVQLSLRPYVTAGVAVIGAGLIHVTPPAAPDIGQPVVELAAAWDVVDLVDPVDAAVNSLGAGAGPLVDSVAGILTPDAGALSPTVEAALPSPADADIPQFFDPAYWEQWWNLLLTGDPINAWFGLINGLASIPIIGPIFSVVGIVSFLLMLGGILPHPAEADGLATGLQDLHEATLPGDIDPAEPAVATALGDSAGLDDMSALFSGAAGLLEPVVVLEGPSAVLDPGAVLSIIPILELDPELDHVLMSLMP</sequence>
<keyword evidence="1" id="KW-0812">Transmembrane</keyword>
<name>A0A1X1YDX6_9MYCO</name>
<dbReference type="Proteomes" id="UP000193866">
    <property type="component" value="Unassembled WGS sequence"/>
</dbReference>
<gene>
    <name evidence="2" type="ORF">AWC16_17860</name>
</gene>
<keyword evidence="1" id="KW-1133">Transmembrane helix</keyword>
<protein>
    <submittedName>
        <fullName evidence="2">Uncharacterized protein</fullName>
    </submittedName>
</protein>
<evidence type="ECO:0000256" key="1">
    <source>
        <dbReference type="SAM" id="Phobius"/>
    </source>
</evidence>
<dbReference type="EMBL" id="LQPG01000030">
    <property type="protein sequence ID" value="ORW09235.1"/>
    <property type="molecule type" value="Genomic_DNA"/>
</dbReference>
<dbReference type="AlphaFoldDB" id="A0A1X1YDX6"/>
<keyword evidence="1" id="KW-0472">Membrane</keyword>
<organism evidence="2 3">
    <name type="scientific">Mycolicibacter longobardus</name>
    <dbReference type="NCBI Taxonomy" id="1108812"/>
    <lineage>
        <taxon>Bacteria</taxon>
        <taxon>Bacillati</taxon>
        <taxon>Actinomycetota</taxon>
        <taxon>Actinomycetes</taxon>
        <taxon>Mycobacteriales</taxon>
        <taxon>Mycobacteriaceae</taxon>
        <taxon>Mycolicibacter</taxon>
    </lineage>
</organism>
<keyword evidence="3" id="KW-1185">Reference proteome</keyword>
<dbReference type="STRING" id="1108812.AWC16_17860"/>
<comment type="caution">
    <text evidence="2">The sequence shown here is derived from an EMBL/GenBank/DDBJ whole genome shotgun (WGS) entry which is preliminary data.</text>
</comment>
<feature type="transmembrane region" description="Helical" evidence="1">
    <location>
        <begin position="122"/>
        <end position="150"/>
    </location>
</feature>
<evidence type="ECO:0000313" key="2">
    <source>
        <dbReference type="EMBL" id="ORW09235.1"/>
    </source>
</evidence>